<name>A0AAI9YKA0_9PEZI</name>
<dbReference type="RefSeq" id="XP_060307428.1">
    <property type="nucleotide sequence ID" value="XM_060461708.1"/>
</dbReference>
<dbReference type="EMBL" id="MOOE01000018">
    <property type="protein sequence ID" value="KAK1514282.1"/>
    <property type="molecule type" value="Genomic_DNA"/>
</dbReference>
<reference evidence="2 3" key="1">
    <citation type="submission" date="2016-10" db="EMBL/GenBank/DDBJ databases">
        <title>The genome sequence of Colletotrichum fioriniae PJ7.</title>
        <authorList>
            <person name="Baroncelli R."/>
        </authorList>
    </citation>
    <scope>NUCLEOTIDE SEQUENCE [LARGE SCALE GENOMIC DNA]</scope>
    <source>
        <strain evidence="2 3">IMI 309622</strain>
    </source>
</reference>
<dbReference type="Proteomes" id="UP001240678">
    <property type="component" value="Unassembled WGS sequence"/>
</dbReference>
<proteinExistence type="predicted"/>
<dbReference type="AlphaFoldDB" id="A0AAI9YKA0"/>
<gene>
    <name evidence="2" type="ORF">CCOS01_13562</name>
</gene>
<evidence type="ECO:0000256" key="1">
    <source>
        <dbReference type="SAM" id="MobiDB-lite"/>
    </source>
</evidence>
<keyword evidence="3" id="KW-1185">Reference proteome</keyword>
<feature type="compositionally biased region" description="Basic and acidic residues" evidence="1">
    <location>
        <begin position="21"/>
        <end position="50"/>
    </location>
</feature>
<comment type="caution">
    <text evidence="2">The sequence shown here is derived from an EMBL/GenBank/DDBJ whole genome shotgun (WGS) entry which is preliminary data.</text>
</comment>
<dbReference type="GeneID" id="85345255"/>
<organism evidence="2 3">
    <name type="scientific">Colletotrichum costaricense</name>
    <dbReference type="NCBI Taxonomy" id="1209916"/>
    <lineage>
        <taxon>Eukaryota</taxon>
        <taxon>Fungi</taxon>
        <taxon>Dikarya</taxon>
        <taxon>Ascomycota</taxon>
        <taxon>Pezizomycotina</taxon>
        <taxon>Sordariomycetes</taxon>
        <taxon>Hypocreomycetidae</taxon>
        <taxon>Glomerellales</taxon>
        <taxon>Glomerellaceae</taxon>
        <taxon>Colletotrichum</taxon>
        <taxon>Colletotrichum acutatum species complex</taxon>
    </lineage>
</organism>
<sequence length="73" mass="8072">MKKQVFSKAHDVIAPGNGATVHERRGGLEEDGRRRNPRGTHWESLEEVRDGSGGWHSCTAPAAASRYRTDSLK</sequence>
<accession>A0AAI9YKA0</accession>
<protein>
    <submittedName>
        <fullName evidence="2">Uncharacterized protein</fullName>
    </submittedName>
</protein>
<evidence type="ECO:0000313" key="3">
    <source>
        <dbReference type="Proteomes" id="UP001240678"/>
    </source>
</evidence>
<evidence type="ECO:0000313" key="2">
    <source>
        <dbReference type="EMBL" id="KAK1514282.1"/>
    </source>
</evidence>
<feature type="region of interest" description="Disordered" evidence="1">
    <location>
        <begin position="1"/>
        <end position="73"/>
    </location>
</feature>